<feature type="compositionally biased region" description="Low complexity" evidence="1">
    <location>
        <begin position="109"/>
        <end position="126"/>
    </location>
</feature>
<feature type="compositionally biased region" description="Basic residues" evidence="1">
    <location>
        <begin position="12"/>
        <end position="21"/>
    </location>
</feature>
<accession>A0ABV5G848</accession>
<comment type="caution">
    <text evidence="2">The sequence shown here is derived from an EMBL/GenBank/DDBJ whole genome shotgun (WGS) entry which is preliminary data.</text>
</comment>
<reference evidence="2 3" key="1">
    <citation type="submission" date="2024-09" db="EMBL/GenBank/DDBJ databases">
        <authorList>
            <person name="Sun Q."/>
            <person name="Mori K."/>
        </authorList>
    </citation>
    <scope>NUCLEOTIDE SEQUENCE [LARGE SCALE GENOMIC DNA]</scope>
    <source>
        <strain evidence="2 3">CCM 7609</strain>
    </source>
</reference>
<sequence>MTPRPGPVPGHRPPRGTHRRDRPADLLLPYLRGDLRGGRHGPAVGRFAVRVLLPPDGGAGAGGQRGPEVGRVRQGHAGPQPLCDGAGSRHAGGGALRRHRQRDRPRPDPGQGQQQQLSRARPATPG</sequence>
<dbReference type="EMBL" id="JBHMFI010000014">
    <property type="protein sequence ID" value="MFB9075131.1"/>
    <property type="molecule type" value="Genomic_DNA"/>
</dbReference>
<keyword evidence="3" id="KW-1185">Reference proteome</keyword>
<feature type="compositionally biased region" description="Pro residues" evidence="1">
    <location>
        <begin position="1"/>
        <end position="11"/>
    </location>
</feature>
<proteinExistence type="predicted"/>
<organism evidence="2 3">
    <name type="scientific">Citricoccus parietis</name>
    <dbReference type="NCBI Taxonomy" id="592307"/>
    <lineage>
        <taxon>Bacteria</taxon>
        <taxon>Bacillati</taxon>
        <taxon>Actinomycetota</taxon>
        <taxon>Actinomycetes</taxon>
        <taxon>Micrococcales</taxon>
        <taxon>Micrococcaceae</taxon>
        <taxon>Citricoccus</taxon>
    </lineage>
</organism>
<feature type="region of interest" description="Disordered" evidence="1">
    <location>
        <begin position="1"/>
        <end position="26"/>
    </location>
</feature>
<feature type="region of interest" description="Disordered" evidence="1">
    <location>
        <begin position="53"/>
        <end position="126"/>
    </location>
</feature>
<evidence type="ECO:0000313" key="3">
    <source>
        <dbReference type="Proteomes" id="UP001589575"/>
    </source>
</evidence>
<name>A0ABV5G848_9MICC</name>
<evidence type="ECO:0000313" key="2">
    <source>
        <dbReference type="EMBL" id="MFB9075131.1"/>
    </source>
</evidence>
<dbReference type="Proteomes" id="UP001589575">
    <property type="component" value="Unassembled WGS sequence"/>
</dbReference>
<gene>
    <name evidence="2" type="ORF">ACFFX0_29720</name>
</gene>
<protein>
    <submittedName>
        <fullName evidence="2">Uncharacterized protein</fullName>
    </submittedName>
</protein>
<evidence type="ECO:0000256" key="1">
    <source>
        <dbReference type="SAM" id="MobiDB-lite"/>
    </source>
</evidence>